<organism evidence="1 2">
    <name type="scientific">Paenibacillus etheri</name>
    <dbReference type="NCBI Taxonomy" id="1306852"/>
    <lineage>
        <taxon>Bacteria</taxon>
        <taxon>Bacillati</taxon>
        <taxon>Bacillota</taxon>
        <taxon>Bacilli</taxon>
        <taxon>Bacillales</taxon>
        <taxon>Paenibacillaceae</taxon>
        <taxon>Paenibacillus</taxon>
    </lineage>
</organism>
<reference evidence="1 2" key="1">
    <citation type="journal article" date="2015" name="Int. Biodeterior. Biodegradation">
        <title>Physiological and genetic screening methods for the isolation of methyl tert-butyl ether-degrading bacteria for bioremediation purposes.</title>
        <authorList>
            <person name="Guisado I.M."/>
            <person name="Purswani J."/>
            <person name="Gonzalez Lopez J."/>
            <person name="Pozo C."/>
        </authorList>
    </citation>
    <scope>NUCLEOTIDE SEQUENCE [LARGE SCALE GENOMIC DNA]</scope>
    <source>
        <strain evidence="1 2">SH7</strain>
    </source>
</reference>
<accession>A0A0W1AP99</accession>
<comment type="caution">
    <text evidence="1">The sequence shown here is derived from an EMBL/GenBank/DDBJ whole genome shotgun (WGS) entry which is preliminary data.</text>
</comment>
<dbReference type="EMBL" id="LCZJ02000098">
    <property type="protein sequence ID" value="KTD83159.1"/>
    <property type="molecule type" value="Genomic_DNA"/>
</dbReference>
<dbReference type="OrthoDB" id="9781481at2"/>
<dbReference type="RefSeq" id="WP_060626953.1">
    <property type="nucleotide sequence ID" value="NZ_LCZJ02000098.1"/>
</dbReference>
<dbReference type="AlphaFoldDB" id="A0A0W1AP99"/>
<proteinExistence type="predicted"/>
<keyword evidence="2" id="KW-1185">Reference proteome</keyword>
<evidence type="ECO:0000313" key="2">
    <source>
        <dbReference type="Proteomes" id="UP000054709"/>
    </source>
</evidence>
<sequence>MTFDEVINDIEKMIGLELESIKAGANITLTGIDKRAKRIELMTSAGKLKTRPFSELEKIWNKLCSSSAAHVDSVLGGSGSSRNQPETVMANLPYVEWFFIDGKKHLAIVKEPAHGYGTLLKMDELAAIEIKDKLLNVANTACEVVVITEDIRETAYAYEKVTGIPLYPVSPGVYEQYKDKVRFIIVSKSNLDNQVKQGTYIVVSGVENMSSEPKIHLDGREFQVFSEGGIEVFISL</sequence>
<evidence type="ECO:0000313" key="1">
    <source>
        <dbReference type="EMBL" id="KTD83159.1"/>
    </source>
</evidence>
<gene>
    <name evidence="1" type="ORF">UQ64_03250</name>
</gene>
<dbReference type="Proteomes" id="UP000054709">
    <property type="component" value="Unassembled WGS sequence"/>
</dbReference>
<name>A0A0W1AP99_9BACL</name>
<protein>
    <submittedName>
        <fullName evidence="1">Uncharacterized protein</fullName>
    </submittedName>
</protein>